<feature type="domain" description="Malonyl-CoA decarboxylase N-terminal" evidence="2">
    <location>
        <begin position="100"/>
        <end position="197"/>
    </location>
</feature>
<dbReference type="EMBL" id="JBJQOH010000004">
    <property type="protein sequence ID" value="KAL3688176.1"/>
    <property type="molecule type" value="Genomic_DNA"/>
</dbReference>
<sequence length="518" mass="57897">MQSARKIDPVVDNLFAQQLPPTPKDLRSPRTCGDPTTETLLFLSENKRRVLEKVRDLMQDSIQMKKNELPDLTLTVLRGEYQKLDSESRQKALLILATQFGVDRKRVNDLISHYNSLNADPDDKSDASESARYRTERDLRSALIPLSARLFEQMNGQPGGLKFLVDLRADLMGNIQQNNLASLRALDAELKSMFATWLGPACLELQQITWENPASVLERIVVFEAVHPVTNLYDLKRRLGVGRRCYGYFHPAIPGEPLVFIEVALTNAIEDSIQNVLFDEPPIAEEAATTAVFYSISATQTGLAGIDLGHFLIKKVVTLLQQEKPNIQTFVTLSPIPGFLGWLLPKLELQIKYAQVQSEYGRETGEAPSPTFKDTLLLPEEVDTLVKACGTEEESRSGLQIVRDLLTSPGHEWAKSPKLADALHVPIMRLCARYLVIEKKRGRALDPVMNFHVRNGASVERLNWMGDTSSKGLESSAGIMVNYMYRLDSIDANNQFYLNKGIIAISPAIEAVLGQARL</sequence>
<evidence type="ECO:0008006" key="5">
    <source>
        <dbReference type="Google" id="ProtNLM"/>
    </source>
</evidence>
<accession>A0ABD3HBD1</accession>
<evidence type="ECO:0000259" key="1">
    <source>
        <dbReference type="Pfam" id="PF05292"/>
    </source>
</evidence>
<gene>
    <name evidence="3" type="ORF">R1sor_014485</name>
</gene>
<name>A0ABD3HBD1_9MARC</name>
<dbReference type="Gene3D" id="1.20.140.90">
    <property type="entry name" value="Malonyl-CoA decarboxylase, oligemerization domain"/>
    <property type="match status" value="1"/>
</dbReference>
<proteinExistence type="predicted"/>
<evidence type="ECO:0000313" key="4">
    <source>
        <dbReference type="Proteomes" id="UP001633002"/>
    </source>
</evidence>
<reference evidence="3 4" key="1">
    <citation type="submission" date="2024-09" db="EMBL/GenBank/DDBJ databases">
        <title>Chromosome-scale assembly of Riccia sorocarpa.</title>
        <authorList>
            <person name="Paukszto L."/>
        </authorList>
    </citation>
    <scope>NUCLEOTIDE SEQUENCE [LARGE SCALE GENOMIC DNA]</scope>
    <source>
        <strain evidence="3">LP-2024</strain>
        <tissue evidence="3">Aerial parts of the thallus</tissue>
    </source>
</reference>
<feature type="domain" description="Malonyl-CoA decarboxylase C-terminal" evidence="1">
    <location>
        <begin position="202"/>
        <end position="485"/>
    </location>
</feature>
<dbReference type="FunFam" id="3.40.630.150:FF:000002">
    <property type="entry name" value="malonyl-CoA decarboxylase, mitochondrial"/>
    <property type="match status" value="1"/>
</dbReference>
<evidence type="ECO:0000259" key="2">
    <source>
        <dbReference type="Pfam" id="PF17408"/>
    </source>
</evidence>
<dbReference type="PANTHER" id="PTHR28641">
    <property type="match status" value="1"/>
</dbReference>
<dbReference type="PANTHER" id="PTHR28641:SF1">
    <property type="entry name" value="MALONYL-COA DECARBOXYLASE, MITOCHONDRIAL"/>
    <property type="match status" value="1"/>
</dbReference>
<comment type="caution">
    <text evidence="3">The sequence shown here is derived from an EMBL/GenBank/DDBJ whole genome shotgun (WGS) entry which is preliminary data.</text>
</comment>
<dbReference type="Pfam" id="PF05292">
    <property type="entry name" value="MCD"/>
    <property type="match status" value="1"/>
</dbReference>
<dbReference type="InterPro" id="IPR007956">
    <property type="entry name" value="Malonyl_CoA_deC_C"/>
</dbReference>
<keyword evidence="4" id="KW-1185">Reference proteome</keyword>
<evidence type="ECO:0000313" key="3">
    <source>
        <dbReference type="EMBL" id="KAL3688176.1"/>
    </source>
</evidence>
<dbReference type="Proteomes" id="UP001633002">
    <property type="component" value="Unassembled WGS sequence"/>
</dbReference>
<dbReference type="InterPro" id="IPR038351">
    <property type="entry name" value="MCD_N_sf"/>
</dbReference>
<dbReference type="AlphaFoldDB" id="A0ABD3HBD1"/>
<dbReference type="InterPro" id="IPR038917">
    <property type="entry name" value="Malonyl_CoA_deC"/>
</dbReference>
<dbReference type="Pfam" id="PF17408">
    <property type="entry name" value="MCD_N"/>
    <property type="match status" value="1"/>
</dbReference>
<dbReference type="InterPro" id="IPR035372">
    <property type="entry name" value="MCD_N"/>
</dbReference>
<dbReference type="InterPro" id="IPR042303">
    <property type="entry name" value="Malonyl_CoA_deC_C_sf"/>
</dbReference>
<dbReference type="Gene3D" id="3.40.630.150">
    <property type="entry name" value="Malonyl-CoA decarboxylase, catalytic domain"/>
    <property type="match status" value="1"/>
</dbReference>
<organism evidence="3 4">
    <name type="scientific">Riccia sorocarpa</name>
    <dbReference type="NCBI Taxonomy" id="122646"/>
    <lineage>
        <taxon>Eukaryota</taxon>
        <taxon>Viridiplantae</taxon>
        <taxon>Streptophyta</taxon>
        <taxon>Embryophyta</taxon>
        <taxon>Marchantiophyta</taxon>
        <taxon>Marchantiopsida</taxon>
        <taxon>Marchantiidae</taxon>
        <taxon>Marchantiales</taxon>
        <taxon>Ricciaceae</taxon>
        <taxon>Riccia</taxon>
    </lineage>
</organism>
<protein>
    <recommendedName>
        <fullName evidence="5">Malonyl-CoA decarboxylase</fullName>
    </recommendedName>
</protein>